<proteinExistence type="predicted"/>
<evidence type="ECO:0000313" key="2">
    <source>
        <dbReference type="Proteomes" id="UP000176087"/>
    </source>
</evidence>
<gene>
    <name evidence="1" type="ORF">AN215_13465</name>
</gene>
<dbReference type="Pfam" id="PF10604">
    <property type="entry name" value="Polyketide_cyc2"/>
    <property type="match status" value="1"/>
</dbReference>
<dbReference type="PATRIC" id="fig|933944.5.peg.5759"/>
<dbReference type="Proteomes" id="UP000176087">
    <property type="component" value="Unassembled WGS sequence"/>
</dbReference>
<accession>A0A1E7JQF9</accession>
<dbReference type="OrthoDB" id="4773254at2"/>
<dbReference type="STRING" id="933944.AN215_13465"/>
<dbReference type="RefSeq" id="WP_070009324.1">
    <property type="nucleotide sequence ID" value="NZ_LJGS01000036.1"/>
</dbReference>
<name>A0A1E7JQF9_9ACTN</name>
<dbReference type="SUPFAM" id="SSF55961">
    <property type="entry name" value="Bet v1-like"/>
    <property type="match status" value="1"/>
</dbReference>
<dbReference type="AlphaFoldDB" id="A0A1E7JQF9"/>
<dbReference type="InterPro" id="IPR023393">
    <property type="entry name" value="START-like_dom_sf"/>
</dbReference>
<protein>
    <submittedName>
        <fullName evidence="1">Polyketide cyclase/dehydrase</fullName>
    </submittedName>
</protein>
<dbReference type="InterPro" id="IPR019587">
    <property type="entry name" value="Polyketide_cyclase/dehydratase"/>
</dbReference>
<sequence>MTTWQVTVERRIAAPAGRVWEALTDIEGSPRVISGIERVEMLSEAPFGTGTRWRETRRIFGKEATEEMWVTASEAPKRYVVESDSRGVHYTSEFTLTPEEDDATTVRLSFESETEKKSLSGTMGKFLGGIGSKAVAKSLSKDLEDVAASLESSN</sequence>
<keyword evidence="2" id="KW-1185">Reference proteome</keyword>
<reference evidence="1 2" key="1">
    <citation type="journal article" date="2016" name="Front. Microbiol.">
        <title>Comparative Genomics Analysis of Streptomyces Species Reveals Their Adaptation to the Marine Environment and Their Diversity at the Genomic Level.</title>
        <authorList>
            <person name="Tian X."/>
            <person name="Zhang Z."/>
            <person name="Yang T."/>
            <person name="Chen M."/>
            <person name="Li J."/>
            <person name="Chen F."/>
            <person name="Yang J."/>
            <person name="Li W."/>
            <person name="Zhang B."/>
            <person name="Zhang Z."/>
            <person name="Wu J."/>
            <person name="Zhang C."/>
            <person name="Long L."/>
            <person name="Xiao J."/>
        </authorList>
    </citation>
    <scope>NUCLEOTIDE SEQUENCE [LARGE SCALE GENOMIC DNA]</scope>
    <source>
        <strain evidence="1 2">SCSIO 10390</strain>
    </source>
</reference>
<organism evidence="1 2">
    <name type="scientific">Streptomyces abyssalis</name>
    <dbReference type="NCBI Taxonomy" id="933944"/>
    <lineage>
        <taxon>Bacteria</taxon>
        <taxon>Bacillati</taxon>
        <taxon>Actinomycetota</taxon>
        <taxon>Actinomycetes</taxon>
        <taxon>Kitasatosporales</taxon>
        <taxon>Streptomycetaceae</taxon>
        <taxon>Streptomyces</taxon>
    </lineage>
</organism>
<comment type="caution">
    <text evidence="1">The sequence shown here is derived from an EMBL/GenBank/DDBJ whole genome shotgun (WGS) entry which is preliminary data.</text>
</comment>
<dbReference type="EMBL" id="LJGT01000038">
    <property type="protein sequence ID" value="OEU90453.1"/>
    <property type="molecule type" value="Genomic_DNA"/>
</dbReference>
<dbReference type="CDD" id="cd07812">
    <property type="entry name" value="SRPBCC"/>
    <property type="match status" value="1"/>
</dbReference>
<dbReference type="Gene3D" id="3.30.530.20">
    <property type="match status" value="1"/>
</dbReference>
<evidence type="ECO:0000313" key="1">
    <source>
        <dbReference type="EMBL" id="OEU90453.1"/>
    </source>
</evidence>